<dbReference type="AlphaFoldDB" id="A0A5D8QGT1"/>
<proteinExistence type="predicted"/>
<sequence>MIRLRTGIITQVVYDSKDIQEILVNTEKENVRAINYPSLTGRVEVGESVVLNATATSLKLGTGGYDFVVANISRDKLDEALGPGHIMKLRYTPLQHSILSVEEDESPWRDAILHFKDLAGSYVIICPLHSMMAITAVSIKYISDLKITYIMTDGGALPISFSQLVRELKGKGIIDNTITVGQAFGGDYEAVNIYTGLITAKDVCKSDVILVSMGPGITGTGTKYGFSGVEAGYIIDAVYGFKGVPVYLPRLSFADSRDRHRGVSHHSMTVLKELCHSPCDIIFPYMDEPFLKMIDGQIEDLRSVGRYRIFTEDGGYIKEAMNYFDINISTMGRKYEDDPYFYELCAASARFVVNNIKLNHNEGEENKWTKER</sequence>
<protein>
    <submittedName>
        <fullName evidence="1">DUF3866 family protein</fullName>
    </submittedName>
</protein>
<evidence type="ECO:0000313" key="2">
    <source>
        <dbReference type="Proteomes" id="UP000322976"/>
    </source>
</evidence>
<comment type="caution">
    <text evidence="1">The sequence shown here is derived from an EMBL/GenBank/DDBJ whole genome shotgun (WGS) entry which is preliminary data.</text>
</comment>
<gene>
    <name evidence="1" type="ORF">FWJ32_00650</name>
</gene>
<dbReference type="InterPro" id="IPR024479">
    <property type="entry name" value="DUF3866"/>
</dbReference>
<dbReference type="Pfam" id="PF12982">
    <property type="entry name" value="DUF3866"/>
    <property type="match status" value="1"/>
</dbReference>
<dbReference type="RefSeq" id="WP_149544047.1">
    <property type="nucleotide sequence ID" value="NZ_VTPS01000001.1"/>
</dbReference>
<name>A0A5D8QGT1_9THEO</name>
<accession>A0A5D8QGT1</accession>
<dbReference type="EMBL" id="VTPS01000001">
    <property type="protein sequence ID" value="TZE83429.1"/>
    <property type="molecule type" value="Genomic_DNA"/>
</dbReference>
<evidence type="ECO:0000313" key="1">
    <source>
        <dbReference type="EMBL" id="TZE83429.1"/>
    </source>
</evidence>
<organism evidence="1 2">
    <name type="scientific">Calorimonas adulescens</name>
    <dbReference type="NCBI Taxonomy" id="2606906"/>
    <lineage>
        <taxon>Bacteria</taxon>
        <taxon>Bacillati</taxon>
        <taxon>Bacillota</taxon>
        <taxon>Clostridia</taxon>
        <taxon>Thermoanaerobacterales</taxon>
        <taxon>Thermoanaerobacteraceae</taxon>
        <taxon>Calorimonas</taxon>
    </lineage>
</organism>
<keyword evidence="2" id="KW-1185">Reference proteome</keyword>
<dbReference type="Proteomes" id="UP000322976">
    <property type="component" value="Unassembled WGS sequence"/>
</dbReference>
<reference evidence="1 2" key="1">
    <citation type="submission" date="2019-08" db="EMBL/GenBank/DDBJ databases">
        <title>Calorimonas adulescens gen. nov., sp. nov., an anaerobic thermophilic bacterium from Sakhalin hot spring.</title>
        <authorList>
            <person name="Khomyakova M.A."/>
            <person name="Merkel A.Y."/>
            <person name="Novikov A."/>
            <person name="Bonch-Osmolovskaya E.A."/>
            <person name="Slobodkin A.I."/>
        </authorList>
    </citation>
    <scope>NUCLEOTIDE SEQUENCE [LARGE SCALE GENOMIC DNA]</scope>
    <source>
        <strain evidence="1 2">A05MB</strain>
    </source>
</reference>